<evidence type="ECO:0000256" key="1">
    <source>
        <dbReference type="SAM" id="Coils"/>
    </source>
</evidence>
<reference evidence="2 3" key="1">
    <citation type="journal article" date="2012" name="PLoS Pathog.">
        <title>Diverse lifestyles and strategies of plant pathogenesis encoded in the genomes of eighteen Dothideomycetes fungi.</title>
        <authorList>
            <person name="Ohm R.A."/>
            <person name="Feau N."/>
            <person name="Henrissat B."/>
            <person name="Schoch C.L."/>
            <person name="Horwitz B.A."/>
            <person name="Barry K.W."/>
            <person name="Condon B.J."/>
            <person name="Copeland A.C."/>
            <person name="Dhillon B."/>
            <person name="Glaser F."/>
            <person name="Hesse C.N."/>
            <person name="Kosti I."/>
            <person name="LaButti K."/>
            <person name="Lindquist E.A."/>
            <person name="Lucas S."/>
            <person name="Salamov A.A."/>
            <person name="Bradshaw R.E."/>
            <person name="Ciuffetti L."/>
            <person name="Hamelin R.C."/>
            <person name="Kema G.H.J."/>
            <person name="Lawrence C."/>
            <person name="Scott J.A."/>
            <person name="Spatafora J.W."/>
            <person name="Turgeon B.G."/>
            <person name="de Wit P.J.G.M."/>
            <person name="Zhong S."/>
            <person name="Goodwin S.B."/>
            <person name="Grigoriev I.V."/>
        </authorList>
    </citation>
    <scope>NUCLEOTIDE SEQUENCE [LARGE SCALE GENOMIC DNA]</scope>
    <source>
        <strain evidence="2 3">CIRAD86</strain>
    </source>
</reference>
<keyword evidence="3" id="KW-1185">Reference proteome</keyword>
<gene>
    <name evidence="2" type="ORF">MYCFIDRAFT_217129</name>
</gene>
<dbReference type="VEuPathDB" id="FungiDB:MYCFIDRAFT_217129"/>
<organism evidence="2 3">
    <name type="scientific">Pseudocercospora fijiensis (strain CIRAD86)</name>
    <name type="common">Black leaf streak disease fungus</name>
    <name type="synonym">Mycosphaerella fijiensis</name>
    <dbReference type="NCBI Taxonomy" id="383855"/>
    <lineage>
        <taxon>Eukaryota</taxon>
        <taxon>Fungi</taxon>
        <taxon>Dikarya</taxon>
        <taxon>Ascomycota</taxon>
        <taxon>Pezizomycotina</taxon>
        <taxon>Dothideomycetes</taxon>
        <taxon>Dothideomycetidae</taxon>
        <taxon>Mycosphaerellales</taxon>
        <taxon>Mycosphaerellaceae</taxon>
        <taxon>Pseudocercospora</taxon>
    </lineage>
</organism>
<evidence type="ECO:0000313" key="2">
    <source>
        <dbReference type="EMBL" id="EME76885.1"/>
    </source>
</evidence>
<sequence length="387" mass="44034">MTKVSGKQKQSYQAPLNYTTDKEATGTVEIFDTAAPATSEKAEPAAKAKLHLERAKMCSVTSAPVEDITSRLSGGNFGDITVDGSKDTHPNGHRELSQLRELLTKVLDFQTKQLAIDERILQLKENTPQKGADGNAEMSANNVRVMETVIEQKTNEKFRDISIKFEEMTKKLNKSEKRNEQLESELEALKTKMKKSAGGNQRPSMTQHHRIVSRVADLEKKQKQTTELSRNVELLELQSQVQRQVNQLESTAAADYDYLTRKVERLESDVSAQETLVSLHGPRLVAMNGRVEELRNAESRIKMLEMNAEASTADWKREIKNLTEWVWDLGDFEDGLDIKTREWLAELNDRIRVVQRESGHAKYDRVSARKLWSYEDLMATGRERRGD</sequence>
<dbReference type="KEGG" id="pfj:MYCFIDRAFT_217129"/>
<dbReference type="Proteomes" id="UP000016932">
    <property type="component" value="Unassembled WGS sequence"/>
</dbReference>
<dbReference type="HOGENOM" id="CLU_713954_0_0_1"/>
<keyword evidence="1" id="KW-0175">Coiled coil</keyword>
<feature type="coiled-coil region" evidence="1">
    <location>
        <begin position="165"/>
        <end position="238"/>
    </location>
</feature>
<proteinExistence type="predicted"/>
<accession>M2YGG0</accession>
<dbReference type="EMBL" id="KB446573">
    <property type="protein sequence ID" value="EME76885.1"/>
    <property type="molecule type" value="Genomic_DNA"/>
</dbReference>
<dbReference type="AlphaFoldDB" id="M2YGG0"/>
<evidence type="ECO:0000313" key="3">
    <source>
        <dbReference type="Proteomes" id="UP000016932"/>
    </source>
</evidence>
<dbReference type="GeneID" id="19338363"/>
<protein>
    <submittedName>
        <fullName evidence="2">Uncharacterized protein</fullName>
    </submittedName>
</protein>
<feature type="coiled-coil region" evidence="1">
    <location>
        <begin position="287"/>
        <end position="314"/>
    </location>
</feature>
<dbReference type="RefSeq" id="XP_007932530.1">
    <property type="nucleotide sequence ID" value="XM_007934339.1"/>
</dbReference>
<dbReference type="OrthoDB" id="10532906at2759"/>
<name>M2YGG0_PSEFD</name>